<reference evidence="1" key="2">
    <citation type="journal article" date="2015" name="Data Brief">
        <title>Shoot transcriptome of the giant reed, Arundo donax.</title>
        <authorList>
            <person name="Barrero R.A."/>
            <person name="Guerrero F.D."/>
            <person name="Moolhuijzen P."/>
            <person name="Goolsby J.A."/>
            <person name="Tidwell J."/>
            <person name="Bellgard S.E."/>
            <person name="Bellgard M.I."/>
        </authorList>
    </citation>
    <scope>NUCLEOTIDE SEQUENCE</scope>
    <source>
        <tissue evidence="1">Shoot tissue taken approximately 20 cm above the soil surface</tissue>
    </source>
</reference>
<reference evidence="1" key="1">
    <citation type="submission" date="2014-09" db="EMBL/GenBank/DDBJ databases">
        <authorList>
            <person name="Magalhaes I.L.F."/>
            <person name="Oliveira U."/>
            <person name="Santos F.R."/>
            <person name="Vidigal T.H.D.A."/>
            <person name="Brescovit A.D."/>
            <person name="Santos A.J."/>
        </authorList>
    </citation>
    <scope>NUCLEOTIDE SEQUENCE</scope>
    <source>
        <tissue evidence="1">Shoot tissue taken approximately 20 cm above the soil surface</tissue>
    </source>
</reference>
<protein>
    <submittedName>
        <fullName evidence="1">Uncharacterized protein</fullName>
    </submittedName>
</protein>
<name>A0A0A9CE38_ARUDO</name>
<dbReference type="AlphaFoldDB" id="A0A0A9CE38"/>
<dbReference type="EMBL" id="GBRH01228113">
    <property type="protein sequence ID" value="JAD69782.1"/>
    <property type="molecule type" value="Transcribed_RNA"/>
</dbReference>
<evidence type="ECO:0000313" key="1">
    <source>
        <dbReference type="EMBL" id="JAD69782.1"/>
    </source>
</evidence>
<organism evidence="1">
    <name type="scientific">Arundo donax</name>
    <name type="common">Giant reed</name>
    <name type="synonym">Donax arundinaceus</name>
    <dbReference type="NCBI Taxonomy" id="35708"/>
    <lineage>
        <taxon>Eukaryota</taxon>
        <taxon>Viridiplantae</taxon>
        <taxon>Streptophyta</taxon>
        <taxon>Embryophyta</taxon>
        <taxon>Tracheophyta</taxon>
        <taxon>Spermatophyta</taxon>
        <taxon>Magnoliopsida</taxon>
        <taxon>Liliopsida</taxon>
        <taxon>Poales</taxon>
        <taxon>Poaceae</taxon>
        <taxon>PACMAD clade</taxon>
        <taxon>Arundinoideae</taxon>
        <taxon>Arundineae</taxon>
        <taxon>Arundo</taxon>
    </lineage>
</organism>
<accession>A0A0A9CE38</accession>
<proteinExistence type="predicted"/>
<sequence length="18" mass="2061">MRSQTCKCSKCSRTKDAK</sequence>